<accession>A0AAV9ZKE0</accession>
<dbReference type="EMBL" id="JAWWNJ010000135">
    <property type="protein sequence ID" value="KAK6984667.1"/>
    <property type="molecule type" value="Genomic_DNA"/>
</dbReference>
<evidence type="ECO:0000256" key="1">
    <source>
        <dbReference type="SAM" id="Phobius"/>
    </source>
</evidence>
<sequence length="64" mass="7329">MKWWNHRREYPVLSQLALDYLSIPLLLSNGFSLRVAASWTSLAIVCPLLPFVVRCVWDLGVVTI</sequence>
<keyword evidence="1" id="KW-0472">Membrane</keyword>
<organism evidence="2 3">
    <name type="scientific">Favolaschia claudopus</name>
    <dbReference type="NCBI Taxonomy" id="2862362"/>
    <lineage>
        <taxon>Eukaryota</taxon>
        <taxon>Fungi</taxon>
        <taxon>Dikarya</taxon>
        <taxon>Basidiomycota</taxon>
        <taxon>Agaricomycotina</taxon>
        <taxon>Agaricomycetes</taxon>
        <taxon>Agaricomycetidae</taxon>
        <taxon>Agaricales</taxon>
        <taxon>Marasmiineae</taxon>
        <taxon>Mycenaceae</taxon>
        <taxon>Favolaschia</taxon>
    </lineage>
</organism>
<protein>
    <submittedName>
        <fullName evidence="2">Uncharacterized protein</fullName>
    </submittedName>
</protein>
<feature type="transmembrane region" description="Helical" evidence="1">
    <location>
        <begin position="37"/>
        <end position="57"/>
    </location>
</feature>
<proteinExistence type="predicted"/>
<keyword evidence="1" id="KW-0812">Transmembrane</keyword>
<name>A0AAV9ZKE0_9AGAR</name>
<comment type="caution">
    <text evidence="2">The sequence shown here is derived from an EMBL/GenBank/DDBJ whole genome shotgun (WGS) entry which is preliminary data.</text>
</comment>
<dbReference type="AlphaFoldDB" id="A0AAV9ZKE0"/>
<dbReference type="Proteomes" id="UP001362999">
    <property type="component" value="Unassembled WGS sequence"/>
</dbReference>
<evidence type="ECO:0000313" key="3">
    <source>
        <dbReference type="Proteomes" id="UP001362999"/>
    </source>
</evidence>
<keyword evidence="1" id="KW-1133">Transmembrane helix</keyword>
<reference evidence="2 3" key="1">
    <citation type="journal article" date="2024" name="J Genomics">
        <title>Draft genome sequencing and assembly of Favolaschia claudopus CIRM-BRFM 2984 isolated from oak limbs.</title>
        <authorList>
            <person name="Navarro D."/>
            <person name="Drula E."/>
            <person name="Chaduli D."/>
            <person name="Cazenave R."/>
            <person name="Ahrendt S."/>
            <person name="Wang J."/>
            <person name="Lipzen A."/>
            <person name="Daum C."/>
            <person name="Barry K."/>
            <person name="Grigoriev I.V."/>
            <person name="Favel A."/>
            <person name="Rosso M.N."/>
            <person name="Martin F."/>
        </authorList>
    </citation>
    <scope>NUCLEOTIDE SEQUENCE [LARGE SCALE GENOMIC DNA]</scope>
    <source>
        <strain evidence="2 3">CIRM-BRFM 2984</strain>
    </source>
</reference>
<keyword evidence="3" id="KW-1185">Reference proteome</keyword>
<gene>
    <name evidence="2" type="ORF">R3P38DRAFT_3103583</name>
</gene>
<evidence type="ECO:0000313" key="2">
    <source>
        <dbReference type="EMBL" id="KAK6984667.1"/>
    </source>
</evidence>